<dbReference type="AlphaFoldDB" id="A0A3B1DEV6"/>
<protein>
    <recommendedName>
        <fullName evidence="2">Secretin/TonB short N-terminal domain-containing protein</fullName>
    </recommendedName>
</protein>
<gene>
    <name evidence="1" type="ORF">MNBD_PLANCTO02-502</name>
</gene>
<reference evidence="1" key="1">
    <citation type="submission" date="2018-06" db="EMBL/GenBank/DDBJ databases">
        <authorList>
            <person name="Zhirakovskaya E."/>
        </authorList>
    </citation>
    <scope>NUCLEOTIDE SEQUENCE</scope>
</reference>
<proteinExistence type="predicted"/>
<evidence type="ECO:0008006" key="2">
    <source>
        <dbReference type="Google" id="ProtNLM"/>
    </source>
</evidence>
<sequence length="387" mass="44069">MMKSDFKKILFIALPFVLIVTTQANTEPYQPPSSFKTEREFQKALGLRISGNWKNAELRSVLRHLSAEGEIAMILDCRMNPNQKIESEANNLSYKETFKTIASFARMSVSVTRNTVYLGPQKAASQLRTLIALRTSELSKSRKMQISRKRYNALTKTETLQWEDLSTPQEIIAIIAKRYNLQIEGLDQIKHDLWAGATLPHVSAPEALSIILIQCDRTFTWKKKGEGIQIIEIPEKIVISKTYRLQKKTALQKLRLCREKLPEVVITWRGTKMTAIGTMEQQDQIDSLLHPKKFRNKPVEVTPLSKQTFTLAIKNIPAIALMDKLKKTGVQFQYDALSFKKKGIDFSKRISMDVKKASADEFFSAMLTPLGLTYEINGTTVLLKVKK</sequence>
<evidence type="ECO:0000313" key="1">
    <source>
        <dbReference type="EMBL" id="VAX41356.1"/>
    </source>
</evidence>
<dbReference type="EMBL" id="UOGL01000535">
    <property type="protein sequence ID" value="VAX41356.1"/>
    <property type="molecule type" value="Genomic_DNA"/>
</dbReference>
<name>A0A3B1DEV6_9ZZZZ</name>
<organism evidence="1">
    <name type="scientific">hydrothermal vent metagenome</name>
    <dbReference type="NCBI Taxonomy" id="652676"/>
    <lineage>
        <taxon>unclassified sequences</taxon>
        <taxon>metagenomes</taxon>
        <taxon>ecological metagenomes</taxon>
    </lineage>
</organism>
<accession>A0A3B1DEV6</accession>